<dbReference type="OrthoDB" id="10061751at2759"/>
<dbReference type="InterPro" id="IPR006703">
    <property type="entry name" value="G_AIG1"/>
</dbReference>
<evidence type="ECO:0000259" key="4">
    <source>
        <dbReference type="PROSITE" id="PS51720"/>
    </source>
</evidence>
<organism evidence="5 6">
    <name type="scientific">Mytilus edulis</name>
    <name type="common">Blue mussel</name>
    <dbReference type="NCBI Taxonomy" id="6550"/>
    <lineage>
        <taxon>Eukaryota</taxon>
        <taxon>Metazoa</taxon>
        <taxon>Spiralia</taxon>
        <taxon>Lophotrochozoa</taxon>
        <taxon>Mollusca</taxon>
        <taxon>Bivalvia</taxon>
        <taxon>Autobranchia</taxon>
        <taxon>Pteriomorphia</taxon>
        <taxon>Mytilida</taxon>
        <taxon>Mytiloidea</taxon>
        <taxon>Mytilidae</taxon>
        <taxon>Mytilinae</taxon>
        <taxon>Mytilus</taxon>
    </lineage>
</organism>
<dbReference type="GO" id="GO:0005525">
    <property type="term" value="F:GTP binding"/>
    <property type="evidence" value="ECO:0007669"/>
    <property type="project" value="UniProtKB-KW"/>
</dbReference>
<gene>
    <name evidence="5" type="ORF">MEDL_65771</name>
</gene>
<evidence type="ECO:0000256" key="2">
    <source>
        <dbReference type="ARBA" id="ARBA00022741"/>
    </source>
</evidence>
<comment type="similarity">
    <text evidence="1">Belongs to the TRAFAC class TrmE-Era-EngA-EngB-Septin-like GTPase superfamily. AIG1/Toc34/Toc159-like paraseptin GTPase family. IAN subfamily.</text>
</comment>
<dbReference type="Pfam" id="PF04548">
    <property type="entry name" value="AIG1"/>
    <property type="match status" value="1"/>
</dbReference>
<accession>A0A8S3VHF4</accession>
<keyword evidence="6" id="KW-1185">Reference proteome</keyword>
<dbReference type="PROSITE" id="PS51720">
    <property type="entry name" value="G_AIG1"/>
    <property type="match status" value="1"/>
</dbReference>
<dbReference type="InterPro" id="IPR045058">
    <property type="entry name" value="GIMA/IAN/Toc"/>
</dbReference>
<dbReference type="Gene3D" id="3.40.50.300">
    <property type="entry name" value="P-loop containing nucleotide triphosphate hydrolases"/>
    <property type="match status" value="1"/>
</dbReference>
<dbReference type="PANTHER" id="PTHR10903:SF184">
    <property type="entry name" value="GTP-BINDING PROTEIN A"/>
    <property type="match status" value="1"/>
</dbReference>
<evidence type="ECO:0000256" key="3">
    <source>
        <dbReference type="ARBA" id="ARBA00023134"/>
    </source>
</evidence>
<dbReference type="EMBL" id="CAJPWZ010003236">
    <property type="protein sequence ID" value="CAG2254287.1"/>
    <property type="molecule type" value="Genomic_DNA"/>
</dbReference>
<protein>
    <submittedName>
        <fullName evidence="5">GTPase IMAP family member 7</fullName>
    </submittedName>
</protein>
<keyword evidence="2" id="KW-0547">Nucleotide-binding</keyword>
<dbReference type="InterPro" id="IPR027417">
    <property type="entry name" value="P-loop_NTPase"/>
</dbReference>
<dbReference type="FunFam" id="3.40.50.300:FF:000366">
    <property type="entry name" value="GTPase, IMAP family member 2"/>
    <property type="match status" value="1"/>
</dbReference>
<keyword evidence="3" id="KW-0342">GTP-binding</keyword>
<dbReference type="Proteomes" id="UP000683360">
    <property type="component" value="Unassembled WGS sequence"/>
</dbReference>
<sequence length="222" mass="24694">MTLQFILGIEDEVRMVMIGKTGSGKSATGNSILQKDFFNSSSLSSSCTKNCRRGDNIYDTGSKKYNLIVVDTPGLFDTGMPNEEVTKEITKCIGISSPGPQAIIFVVPLAVRFTPEEAATALKFRDLFGEKLLDFMVIVFSHGDNIEKEVSIEQIVAEAPPPLKQLLKQCGNRYVVFNNKNASKDKKKKQLKKLMEVIETMITNNDKSFYTDAMFKEAEEAL</sequence>
<name>A0A8S3VHF4_MYTED</name>
<dbReference type="SUPFAM" id="SSF52540">
    <property type="entry name" value="P-loop containing nucleoside triphosphate hydrolases"/>
    <property type="match status" value="1"/>
</dbReference>
<feature type="domain" description="AIG1-type G" evidence="4">
    <location>
        <begin position="10"/>
        <end position="219"/>
    </location>
</feature>
<evidence type="ECO:0000313" key="5">
    <source>
        <dbReference type="EMBL" id="CAG2254287.1"/>
    </source>
</evidence>
<comment type="caution">
    <text evidence="5">The sequence shown here is derived from an EMBL/GenBank/DDBJ whole genome shotgun (WGS) entry which is preliminary data.</text>
</comment>
<reference evidence="5" key="1">
    <citation type="submission" date="2021-03" db="EMBL/GenBank/DDBJ databases">
        <authorList>
            <person name="Bekaert M."/>
        </authorList>
    </citation>
    <scope>NUCLEOTIDE SEQUENCE</scope>
</reference>
<evidence type="ECO:0000313" key="6">
    <source>
        <dbReference type="Proteomes" id="UP000683360"/>
    </source>
</evidence>
<evidence type="ECO:0000256" key="1">
    <source>
        <dbReference type="ARBA" id="ARBA00008535"/>
    </source>
</evidence>
<dbReference type="AlphaFoldDB" id="A0A8S3VHF4"/>
<dbReference type="PANTHER" id="PTHR10903">
    <property type="entry name" value="GTPASE, IMAP FAMILY MEMBER-RELATED"/>
    <property type="match status" value="1"/>
</dbReference>
<proteinExistence type="inferred from homology"/>